<evidence type="ECO:0000259" key="1">
    <source>
        <dbReference type="Pfam" id="PF00248"/>
    </source>
</evidence>
<dbReference type="Proteomes" id="UP000529843">
    <property type="component" value="Unassembled WGS sequence"/>
</dbReference>
<organism evidence="2 3">
    <name type="scientific">Marine Group I thaumarchaeote</name>
    <dbReference type="NCBI Taxonomy" id="2511932"/>
    <lineage>
        <taxon>Archaea</taxon>
        <taxon>Nitrososphaerota</taxon>
        <taxon>Marine Group I</taxon>
    </lineage>
</organism>
<feature type="domain" description="NADP-dependent oxidoreductase" evidence="1">
    <location>
        <begin position="16"/>
        <end position="317"/>
    </location>
</feature>
<dbReference type="AlphaFoldDB" id="A0A7K4NM97"/>
<protein>
    <submittedName>
        <fullName evidence="2">Aldo/keto reductase</fullName>
    </submittedName>
</protein>
<dbReference type="InterPro" id="IPR053135">
    <property type="entry name" value="AKR2_Oxidoreductase"/>
</dbReference>
<dbReference type="CDD" id="cd19086">
    <property type="entry name" value="AKR_AKR11C1"/>
    <property type="match status" value="1"/>
</dbReference>
<dbReference type="InterPro" id="IPR036812">
    <property type="entry name" value="NAD(P)_OxRdtase_dom_sf"/>
</dbReference>
<dbReference type="PANTHER" id="PTHR43312:SF1">
    <property type="entry name" value="NADP-DEPENDENT OXIDOREDUCTASE DOMAIN-CONTAINING PROTEIN"/>
    <property type="match status" value="1"/>
</dbReference>
<dbReference type="PANTHER" id="PTHR43312">
    <property type="entry name" value="D-THREO-ALDOSE 1-DEHYDROGENASE"/>
    <property type="match status" value="1"/>
</dbReference>
<reference evidence="2 3" key="1">
    <citation type="journal article" date="2019" name="Environ. Microbiol.">
        <title>Genomics insights into ecotype formation of ammonia-oxidizing archaea in the deep ocean.</title>
        <authorList>
            <person name="Wang Y."/>
            <person name="Huang J.M."/>
            <person name="Cui G.J."/>
            <person name="Nunoura T."/>
            <person name="Takaki Y."/>
            <person name="Li W.L."/>
            <person name="Li J."/>
            <person name="Gao Z.M."/>
            <person name="Takai K."/>
            <person name="Zhang A.Q."/>
            <person name="Stepanauskas R."/>
        </authorList>
    </citation>
    <scope>NUCLEOTIDE SEQUENCE [LARGE SCALE GENOMIC DNA]</scope>
    <source>
        <strain evidence="2 3">N8</strain>
    </source>
</reference>
<comment type="caution">
    <text evidence="2">The sequence shown here is derived from an EMBL/GenBank/DDBJ whole genome shotgun (WGS) entry which is preliminary data.</text>
</comment>
<name>A0A7K4NM97_9ARCH</name>
<accession>A0A7K4NM97</accession>
<dbReference type="Gene3D" id="3.20.20.100">
    <property type="entry name" value="NADP-dependent oxidoreductase domain"/>
    <property type="match status" value="1"/>
</dbReference>
<proteinExistence type="predicted"/>
<evidence type="ECO:0000313" key="2">
    <source>
        <dbReference type="EMBL" id="NWK02407.1"/>
    </source>
</evidence>
<evidence type="ECO:0000313" key="3">
    <source>
        <dbReference type="Proteomes" id="UP000529843"/>
    </source>
</evidence>
<sequence>MLKRRRLGKTSLQVSEIGLGCWQLGGELNINGVSTTYGNVTKENAKAIVECALDFGVNTFDTADVYSLGQSERRLGEILKERRNDVYIFTKAGNVLTYTETTLSEWDFSDNYLISAINRSLKRLDTDYIDLFQVHIPPESEDDFRNVENAFEKIKSENKANYCGVSIGNQFEKGIELIERGLVDTLQVFFSLLDFNASKKLFSVAKKHNIGLIIAEPLAQGFLTGKYQKQTVFPKNDLRTRFTRDEIKTKVEKANDFQIFVNENRTMNQIALLYVLSHDVVSTCIPGAKSVEQLKSNLTSHERKLYPNELEKIKEIQQKWQKTT</sequence>
<dbReference type="EMBL" id="JACAST010000030">
    <property type="protein sequence ID" value="NWK02407.1"/>
    <property type="molecule type" value="Genomic_DNA"/>
</dbReference>
<gene>
    <name evidence="2" type="ORF">HX804_03775</name>
</gene>
<dbReference type="SUPFAM" id="SSF51430">
    <property type="entry name" value="NAD(P)-linked oxidoreductase"/>
    <property type="match status" value="1"/>
</dbReference>
<dbReference type="InterPro" id="IPR023210">
    <property type="entry name" value="NADP_OxRdtase_dom"/>
</dbReference>
<dbReference type="Pfam" id="PF00248">
    <property type="entry name" value="Aldo_ket_red"/>
    <property type="match status" value="1"/>
</dbReference>